<keyword evidence="1" id="KW-0472">Membrane</keyword>
<dbReference type="AlphaFoldDB" id="A0A3E3K379"/>
<name>A0A3E3K379_9FIRM</name>
<evidence type="ECO:0000259" key="2">
    <source>
        <dbReference type="Pfam" id="PF12229"/>
    </source>
</evidence>
<dbReference type="Pfam" id="PF12229">
    <property type="entry name" value="PG_binding_4"/>
    <property type="match status" value="1"/>
</dbReference>
<dbReference type="PANTHER" id="PTHR35788:SF1">
    <property type="entry name" value="EXPORTED PROTEIN"/>
    <property type="match status" value="1"/>
</dbReference>
<dbReference type="PANTHER" id="PTHR35788">
    <property type="entry name" value="EXPORTED PROTEIN-RELATED"/>
    <property type="match status" value="1"/>
</dbReference>
<feature type="domain" description="YoaR-like putative peptidoglycan binding" evidence="2">
    <location>
        <begin position="106"/>
        <end position="217"/>
    </location>
</feature>
<sequence length="384" mass="43036">MVGAPMGLRRKEKTASKRMSAAQKRKFIALAGLVFLCAVFIVGIFYSSVYRYVHRMDKDQIEQNVFVQGIDVSGLTKKQAIAQIEGRWTVLRNTPMTLKAGDKTAKVTLSELGIRQGDVEKLADQAVAYGKRGNLYQRYRKIRKAKKEKVEYETGYEIEEEQAKSVLKEKTVDFFEGAVNASITRVGGVFQIIGEKDGETADTEDLLDRIRDELDDLEAGREIELEVSSMKEEPKISRKDLEKIQVEKGSSTIKVKRDDRKQELLPLTAALNGQVVMPEKKLSLQSVLEKFLRDGTPGEALQMMASCLYESAKDAGIVISEFHKPQSLGSGQKDGLTVRFDREQDLEIENKTEAPLYIESYINGEGELVCTIYGAAANDEEKDE</sequence>
<proteinExistence type="predicted"/>
<dbReference type="OrthoDB" id="9797191at2"/>
<dbReference type="Proteomes" id="UP000261080">
    <property type="component" value="Unassembled WGS sequence"/>
</dbReference>
<reference evidence="3 4" key="1">
    <citation type="submission" date="2018-08" db="EMBL/GenBank/DDBJ databases">
        <title>A genome reference for cultivated species of the human gut microbiota.</title>
        <authorList>
            <person name="Zou Y."/>
            <person name="Xue W."/>
            <person name="Luo G."/>
        </authorList>
    </citation>
    <scope>NUCLEOTIDE SEQUENCE [LARGE SCALE GENOMIC DNA]</scope>
    <source>
        <strain evidence="3 4">AF37-2AT</strain>
    </source>
</reference>
<dbReference type="InterPro" id="IPR022029">
    <property type="entry name" value="YoaR-like_PG-bd"/>
</dbReference>
<accession>A0A3E3K379</accession>
<keyword evidence="1" id="KW-1133">Transmembrane helix</keyword>
<protein>
    <recommendedName>
        <fullName evidence="2">YoaR-like putative peptidoglycan binding domain-containing protein</fullName>
    </recommendedName>
</protein>
<organism evidence="3 4">
    <name type="scientific">Sellimonas intestinalis</name>
    <dbReference type="NCBI Taxonomy" id="1653434"/>
    <lineage>
        <taxon>Bacteria</taxon>
        <taxon>Bacillati</taxon>
        <taxon>Bacillota</taxon>
        <taxon>Clostridia</taxon>
        <taxon>Lachnospirales</taxon>
        <taxon>Lachnospiraceae</taxon>
        <taxon>Sellimonas</taxon>
    </lineage>
</organism>
<keyword evidence="4" id="KW-1185">Reference proteome</keyword>
<evidence type="ECO:0000313" key="4">
    <source>
        <dbReference type="Proteomes" id="UP000261080"/>
    </source>
</evidence>
<dbReference type="EMBL" id="QVLX01000003">
    <property type="protein sequence ID" value="RGE88021.1"/>
    <property type="molecule type" value="Genomic_DNA"/>
</dbReference>
<feature type="transmembrane region" description="Helical" evidence="1">
    <location>
        <begin position="27"/>
        <end position="46"/>
    </location>
</feature>
<evidence type="ECO:0000313" key="3">
    <source>
        <dbReference type="EMBL" id="RGE88021.1"/>
    </source>
</evidence>
<dbReference type="InterPro" id="IPR052913">
    <property type="entry name" value="Glycopeptide_resist_protein"/>
</dbReference>
<gene>
    <name evidence="3" type="ORF">DW016_07935</name>
</gene>
<evidence type="ECO:0000256" key="1">
    <source>
        <dbReference type="SAM" id="Phobius"/>
    </source>
</evidence>
<keyword evidence="1" id="KW-0812">Transmembrane</keyword>
<comment type="caution">
    <text evidence="3">The sequence shown here is derived from an EMBL/GenBank/DDBJ whole genome shotgun (WGS) entry which is preliminary data.</text>
</comment>